<protein>
    <submittedName>
        <fullName evidence="2">Uncharacterized protein</fullName>
    </submittedName>
</protein>
<dbReference type="Proteomes" id="UP001257909">
    <property type="component" value="Unassembled WGS sequence"/>
</dbReference>
<reference evidence="2 3" key="1">
    <citation type="submission" date="2023-07" db="EMBL/GenBank/DDBJ databases">
        <title>Sorghum-associated microbial communities from plants grown in Nebraska, USA.</title>
        <authorList>
            <person name="Schachtman D."/>
        </authorList>
    </citation>
    <scope>NUCLEOTIDE SEQUENCE [LARGE SCALE GENOMIC DNA]</scope>
    <source>
        <strain evidence="2 3">4138</strain>
    </source>
</reference>
<evidence type="ECO:0000313" key="3">
    <source>
        <dbReference type="Proteomes" id="UP001257909"/>
    </source>
</evidence>
<keyword evidence="1" id="KW-1133">Transmembrane helix</keyword>
<dbReference type="RefSeq" id="WP_310277132.1">
    <property type="nucleotide sequence ID" value="NZ_JAVDWR010000004.1"/>
</dbReference>
<feature type="transmembrane region" description="Helical" evidence="1">
    <location>
        <begin position="70"/>
        <end position="91"/>
    </location>
</feature>
<proteinExistence type="predicted"/>
<gene>
    <name evidence="2" type="ORF">J2W69_001868</name>
</gene>
<organism evidence="2 3">
    <name type="scientific">Rheinheimera soli</name>
    <dbReference type="NCBI Taxonomy" id="443616"/>
    <lineage>
        <taxon>Bacteria</taxon>
        <taxon>Pseudomonadati</taxon>
        <taxon>Pseudomonadota</taxon>
        <taxon>Gammaproteobacteria</taxon>
        <taxon>Chromatiales</taxon>
        <taxon>Chromatiaceae</taxon>
        <taxon>Rheinheimera</taxon>
    </lineage>
</organism>
<accession>A0ABU1VZB9</accession>
<feature type="transmembrane region" description="Helical" evidence="1">
    <location>
        <begin position="103"/>
        <end position="121"/>
    </location>
</feature>
<dbReference type="EMBL" id="JAVDWR010000004">
    <property type="protein sequence ID" value="MDR7120930.1"/>
    <property type="molecule type" value="Genomic_DNA"/>
</dbReference>
<keyword evidence="1" id="KW-0472">Membrane</keyword>
<comment type="caution">
    <text evidence="2">The sequence shown here is derived from an EMBL/GenBank/DDBJ whole genome shotgun (WGS) entry which is preliminary data.</text>
</comment>
<evidence type="ECO:0000313" key="2">
    <source>
        <dbReference type="EMBL" id="MDR7120930.1"/>
    </source>
</evidence>
<sequence>MGKLIFSRFERNSVDEMKNILISDSTLSAEDKRNLEKMIARLNAKKSPYLSDNEIIQFQSQKTDLKKTRILVSFIWPISIIAILYFGVLPGRNGGIYLAEEPGWFFVGILVWISVGFYYWFSSDDT</sequence>
<evidence type="ECO:0000256" key="1">
    <source>
        <dbReference type="SAM" id="Phobius"/>
    </source>
</evidence>
<name>A0ABU1VZB9_9GAMM</name>
<keyword evidence="3" id="KW-1185">Reference proteome</keyword>
<keyword evidence="1" id="KW-0812">Transmembrane</keyword>